<accession>A0A7J7H5U3</accession>
<dbReference type="EMBL" id="JACBKZ010000006">
    <property type="protein sequence ID" value="KAF5947214.1"/>
    <property type="molecule type" value="Genomic_DNA"/>
</dbReference>
<name>A0A7J7H5U3_CAMSI</name>
<sequence>MGENRGRCRRSEWKKFQAESTKVTNPCIIGSGDLPVVVLRPSCSVEGRGPPEIGPPERDQSCTGVATVGVRDGTKEIGIGHLCFSCVYNPHPLK</sequence>
<reference evidence="2" key="1">
    <citation type="journal article" date="2020" name="Nat. Commun.">
        <title>Genome assembly of wild tea tree DASZ reveals pedigree and selection history of tea varieties.</title>
        <authorList>
            <person name="Zhang W."/>
            <person name="Zhang Y."/>
            <person name="Qiu H."/>
            <person name="Guo Y."/>
            <person name="Wan H."/>
            <person name="Zhang X."/>
            <person name="Scossa F."/>
            <person name="Alseekh S."/>
            <person name="Zhang Q."/>
            <person name="Wang P."/>
            <person name="Xu L."/>
            <person name="Schmidt M.H."/>
            <person name="Jia X."/>
            <person name="Li D."/>
            <person name="Zhu A."/>
            <person name="Guo F."/>
            <person name="Chen W."/>
            <person name="Ni D."/>
            <person name="Usadel B."/>
            <person name="Fernie A.R."/>
            <person name="Wen W."/>
        </authorList>
    </citation>
    <scope>NUCLEOTIDE SEQUENCE [LARGE SCALE GENOMIC DNA]</scope>
    <source>
        <strain evidence="2">cv. G240</strain>
    </source>
</reference>
<gene>
    <name evidence="1" type="ORF">HYC85_013171</name>
</gene>
<proteinExistence type="predicted"/>
<dbReference type="AlphaFoldDB" id="A0A7J7H5U3"/>
<organism evidence="1 2">
    <name type="scientific">Camellia sinensis</name>
    <name type="common">Tea plant</name>
    <name type="synonym">Thea sinensis</name>
    <dbReference type="NCBI Taxonomy" id="4442"/>
    <lineage>
        <taxon>Eukaryota</taxon>
        <taxon>Viridiplantae</taxon>
        <taxon>Streptophyta</taxon>
        <taxon>Embryophyta</taxon>
        <taxon>Tracheophyta</taxon>
        <taxon>Spermatophyta</taxon>
        <taxon>Magnoliopsida</taxon>
        <taxon>eudicotyledons</taxon>
        <taxon>Gunneridae</taxon>
        <taxon>Pentapetalae</taxon>
        <taxon>asterids</taxon>
        <taxon>Ericales</taxon>
        <taxon>Theaceae</taxon>
        <taxon>Camellia</taxon>
    </lineage>
</organism>
<keyword evidence="2" id="KW-1185">Reference proteome</keyword>
<comment type="caution">
    <text evidence="1">The sequence shown here is derived from an EMBL/GenBank/DDBJ whole genome shotgun (WGS) entry which is preliminary data.</text>
</comment>
<evidence type="ECO:0000313" key="2">
    <source>
        <dbReference type="Proteomes" id="UP000593564"/>
    </source>
</evidence>
<protein>
    <submittedName>
        <fullName evidence="1">Uncharacterized protein</fullName>
    </submittedName>
</protein>
<dbReference type="Proteomes" id="UP000593564">
    <property type="component" value="Unassembled WGS sequence"/>
</dbReference>
<evidence type="ECO:0000313" key="1">
    <source>
        <dbReference type="EMBL" id="KAF5947214.1"/>
    </source>
</evidence>
<reference evidence="1 2" key="2">
    <citation type="submission" date="2020-07" db="EMBL/GenBank/DDBJ databases">
        <title>Genome assembly of wild tea tree DASZ reveals pedigree and selection history of tea varieties.</title>
        <authorList>
            <person name="Zhang W."/>
        </authorList>
    </citation>
    <scope>NUCLEOTIDE SEQUENCE [LARGE SCALE GENOMIC DNA]</scope>
    <source>
        <strain evidence="2">cv. G240</strain>
        <tissue evidence="1">Leaf</tissue>
    </source>
</reference>